<dbReference type="GO" id="GO:0045892">
    <property type="term" value="P:negative regulation of DNA-templated transcription"/>
    <property type="evidence" value="ECO:0007669"/>
    <property type="project" value="UniProtKB-ARBA"/>
</dbReference>
<dbReference type="PANTHER" id="PTHR33677">
    <property type="entry name" value="TRANSCRIPTIONAL REPRESSOR FRMR-RELATED"/>
    <property type="match status" value="1"/>
</dbReference>
<accession>A0A1W1WYE6</accession>
<sequence>MSSSDPAATPDDCCTPQDVTSVARPDKKALVSRLNRIGGQIRGITQMIEEDRYCADVLTQIAATRAALDGVAMRVLETHAHGCMARAIQHGDGEAAIDELMQVVAKLRT</sequence>
<organism evidence="3 4">
    <name type="scientific">Andreprevotia lacus DSM 23236</name>
    <dbReference type="NCBI Taxonomy" id="1121001"/>
    <lineage>
        <taxon>Bacteria</taxon>
        <taxon>Pseudomonadati</taxon>
        <taxon>Pseudomonadota</taxon>
        <taxon>Betaproteobacteria</taxon>
        <taxon>Neisseriales</taxon>
        <taxon>Chitinibacteraceae</taxon>
        <taxon>Andreprevotia</taxon>
    </lineage>
</organism>
<dbReference type="EMBL" id="FWXD01000001">
    <property type="protein sequence ID" value="SMC16674.1"/>
    <property type="molecule type" value="Genomic_DNA"/>
</dbReference>
<reference evidence="3 4" key="1">
    <citation type="submission" date="2017-04" db="EMBL/GenBank/DDBJ databases">
        <authorList>
            <person name="Afonso C.L."/>
            <person name="Miller P.J."/>
            <person name="Scott M.A."/>
            <person name="Spackman E."/>
            <person name="Goraichik I."/>
            <person name="Dimitrov K.M."/>
            <person name="Suarez D.L."/>
            <person name="Swayne D.E."/>
        </authorList>
    </citation>
    <scope>NUCLEOTIDE SEQUENCE [LARGE SCALE GENOMIC DNA]</scope>
    <source>
        <strain evidence="3 4">DSM 23236</strain>
    </source>
</reference>
<dbReference type="PANTHER" id="PTHR33677:SF3">
    <property type="entry name" value="COPPER-SENSING TRANSCRIPTIONAL REPRESSOR RICR"/>
    <property type="match status" value="1"/>
</dbReference>
<dbReference type="STRING" id="1121001.SAMN02745857_00235"/>
<evidence type="ECO:0000256" key="2">
    <source>
        <dbReference type="SAM" id="MobiDB-lite"/>
    </source>
</evidence>
<dbReference type="CDD" id="cd10148">
    <property type="entry name" value="CsoR-like_DUF156"/>
    <property type="match status" value="1"/>
</dbReference>
<dbReference type="Gene3D" id="1.20.58.1000">
    <property type="entry name" value="Metal-sensitive repressor, helix protomer"/>
    <property type="match status" value="1"/>
</dbReference>
<keyword evidence="4" id="KW-1185">Reference proteome</keyword>
<evidence type="ECO:0000313" key="3">
    <source>
        <dbReference type="EMBL" id="SMC16674.1"/>
    </source>
</evidence>
<name>A0A1W1WYE6_9NEIS</name>
<dbReference type="Pfam" id="PF02583">
    <property type="entry name" value="Trns_repr_metal"/>
    <property type="match status" value="1"/>
</dbReference>
<protein>
    <submittedName>
        <fullName evidence="3">DNA-binding transcriptional regulator, FrmR family</fullName>
    </submittedName>
</protein>
<dbReference type="GO" id="GO:0003677">
    <property type="term" value="F:DNA binding"/>
    <property type="evidence" value="ECO:0007669"/>
    <property type="project" value="UniProtKB-KW"/>
</dbReference>
<comment type="similarity">
    <text evidence="1">Belongs to the FrmR/RcnR family.</text>
</comment>
<dbReference type="GO" id="GO:0046872">
    <property type="term" value="F:metal ion binding"/>
    <property type="evidence" value="ECO:0007669"/>
    <property type="project" value="InterPro"/>
</dbReference>
<dbReference type="OrthoDB" id="9806052at2"/>
<evidence type="ECO:0000256" key="1">
    <source>
        <dbReference type="ARBA" id="ARBA00005260"/>
    </source>
</evidence>
<evidence type="ECO:0000313" key="4">
    <source>
        <dbReference type="Proteomes" id="UP000192761"/>
    </source>
</evidence>
<dbReference type="RefSeq" id="WP_084088698.1">
    <property type="nucleotide sequence ID" value="NZ_FWXD01000001.1"/>
</dbReference>
<feature type="region of interest" description="Disordered" evidence="2">
    <location>
        <begin position="1"/>
        <end position="20"/>
    </location>
</feature>
<keyword evidence="3" id="KW-0238">DNA-binding</keyword>
<dbReference type="InterPro" id="IPR038390">
    <property type="entry name" value="Metal_Tscrpt_repr_sf"/>
</dbReference>
<gene>
    <name evidence="3" type="ORF">SAMN02745857_00235</name>
</gene>
<dbReference type="AlphaFoldDB" id="A0A1W1WYE6"/>
<dbReference type="Proteomes" id="UP000192761">
    <property type="component" value="Unassembled WGS sequence"/>
</dbReference>
<proteinExistence type="inferred from homology"/>
<dbReference type="InterPro" id="IPR003735">
    <property type="entry name" value="Metal_Tscrpt_repr"/>
</dbReference>